<evidence type="ECO:0000256" key="1">
    <source>
        <dbReference type="SAM" id="MobiDB-lite"/>
    </source>
</evidence>
<keyword evidence="2" id="KW-0472">Membrane</keyword>
<evidence type="ECO:0000256" key="2">
    <source>
        <dbReference type="SAM" id="Phobius"/>
    </source>
</evidence>
<evidence type="ECO:0000313" key="4">
    <source>
        <dbReference type="Ensembl" id="ENSCSAVP00000004203.1"/>
    </source>
</evidence>
<dbReference type="HOGENOM" id="CLU_735581_0_0_1"/>
<dbReference type="GeneTree" id="ENSGT00530000066897"/>
<dbReference type="InParanoid" id="H2YFV5"/>
<dbReference type="Pfam" id="PF03815">
    <property type="entry name" value="LCCL"/>
    <property type="match status" value="1"/>
</dbReference>
<dbReference type="InterPro" id="IPR004043">
    <property type="entry name" value="LCCL"/>
</dbReference>
<organism evidence="4 5">
    <name type="scientific">Ciona savignyi</name>
    <name type="common">Pacific transparent sea squirt</name>
    <dbReference type="NCBI Taxonomy" id="51511"/>
    <lineage>
        <taxon>Eukaryota</taxon>
        <taxon>Metazoa</taxon>
        <taxon>Chordata</taxon>
        <taxon>Tunicata</taxon>
        <taxon>Ascidiacea</taxon>
        <taxon>Phlebobranchia</taxon>
        <taxon>Cionidae</taxon>
        <taxon>Ciona</taxon>
    </lineage>
</organism>
<keyword evidence="2" id="KW-0812">Transmembrane</keyword>
<dbReference type="OMA" id="CYCESSC"/>
<feature type="transmembrane region" description="Helical" evidence="2">
    <location>
        <begin position="56"/>
        <end position="78"/>
    </location>
</feature>
<dbReference type="InterPro" id="IPR036609">
    <property type="entry name" value="LCCL_sf"/>
</dbReference>
<dbReference type="PROSITE" id="PS50820">
    <property type="entry name" value="LCCL"/>
    <property type="match status" value="1"/>
</dbReference>
<proteinExistence type="predicted"/>
<dbReference type="Proteomes" id="UP000007875">
    <property type="component" value="Unassembled WGS sequence"/>
</dbReference>
<sequence length="376" mass="41576">MIATSFENVPVSPLAEPDTDTNELELAPAEEIAVETFEQESNVSSKKPSNSYVKPIVAIAAGCIIVAGVVLMILAFTLDPDDFESKMLEFEGDIQLEESDAGFIEWKDSYNDLKSPDSRNLIKDLSKKIKGALGEESFSVKDVEIYALMPTGARSFSRNEESDDMTDPHYGGKNAKFSKKEYKGIMNVDAKFRIFGKPSENAASFMSAKPDSWWKLKKRLRSRLSNAGILSTVKDLKRNKRFEHAIKRGLRRKYVATTVPPVKREAEPCTCDTVLTRELSLENPSKVCYCESSCITGKNTVYGGLNDIFAIFTPVCASAFYAGVIPEEGGVVEALFTGRQEVKPGNQTIPEFTSESVPFVPRNYNSSSIGKFDNSN</sequence>
<name>H2YFV5_CIOSA</name>
<dbReference type="Gene3D" id="2.170.130.20">
    <property type="entry name" value="LCCL-like domain"/>
    <property type="match status" value="1"/>
</dbReference>
<reference evidence="4" key="2">
    <citation type="submission" date="2025-08" db="UniProtKB">
        <authorList>
            <consortium name="Ensembl"/>
        </authorList>
    </citation>
    <scope>IDENTIFICATION</scope>
</reference>
<dbReference type="SUPFAM" id="SSF69848">
    <property type="entry name" value="LCCL domain"/>
    <property type="match status" value="1"/>
</dbReference>
<protein>
    <recommendedName>
        <fullName evidence="3">LCCL domain-containing protein</fullName>
    </recommendedName>
</protein>
<keyword evidence="2" id="KW-1133">Transmembrane helix</keyword>
<reference evidence="5" key="1">
    <citation type="submission" date="2003-08" db="EMBL/GenBank/DDBJ databases">
        <authorList>
            <person name="Birren B."/>
            <person name="Nusbaum C."/>
            <person name="Abebe A."/>
            <person name="Abouelleil A."/>
            <person name="Adekoya E."/>
            <person name="Ait-zahra M."/>
            <person name="Allen N."/>
            <person name="Allen T."/>
            <person name="An P."/>
            <person name="Anderson M."/>
            <person name="Anderson S."/>
            <person name="Arachchi H."/>
            <person name="Armbruster J."/>
            <person name="Bachantsang P."/>
            <person name="Baldwin J."/>
            <person name="Barry A."/>
            <person name="Bayul T."/>
            <person name="Blitshsteyn B."/>
            <person name="Bloom T."/>
            <person name="Blye J."/>
            <person name="Boguslavskiy L."/>
            <person name="Borowsky M."/>
            <person name="Boukhgalter B."/>
            <person name="Brunache A."/>
            <person name="Butler J."/>
            <person name="Calixte N."/>
            <person name="Calvo S."/>
            <person name="Camarata J."/>
            <person name="Campo K."/>
            <person name="Chang J."/>
            <person name="Cheshatsang Y."/>
            <person name="Citroen M."/>
            <person name="Collymore A."/>
            <person name="Considine T."/>
            <person name="Cook A."/>
            <person name="Cooke P."/>
            <person name="Corum B."/>
            <person name="Cuomo C."/>
            <person name="David R."/>
            <person name="Dawoe T."/>
            <person name="Degray S."/>
            <person name="Dodge S."/>
            <person name="Dooley K."/>
            <person name="Dorje P."/>
            <person name="Dorjee K."/>
            <person name="Dorris L."/>
            <person name="Duffey N."/>
            <person name="Dupes A."/>
            <person name="Elkins T."/>
            <person name="Engels R."/>
            <person name="Erickson J."/>
            <person name="Farina A."/>
            <person name="Faro S."/>
            <person name="Ferreira P."/>
            <person name="Fischer H."/>
            <person name="Fitzgerald M."/>
            <person name="Foley K."/>
            <person name="Gage D."/>
            <person name="Galagan J."/>
            <person name="Gearin G."/>
            <person name="Gnerre S."/>
            <person name="Gnirke A."/>
            <person name="Goyette A."/>
            <person name="Graham J."/>
            <person name="Grandbois E."/>
            <person name="Gyaltsen K."/>
            <person name="Hafez N."/>
            <person name="Hagopian D."/>
            <person name="Hagos B."/>
            <person name="Hall J."/>
            <person name="Hatcher B."/>
            <person name="Heller A."/>
            <person name="Higgins H."/>
            <person name="Honan T."/>
            <person name="Horn A."/>
            <person name="Houde N."/>
            <person name="Hughes L."/>
            <person name="Hulme W."/>
            <person name="Husby E."/>
            <person name="Iliev I."/>
            <person name="Jaffe D."/>
            <person name="Jones C."/>
            <person name="Kamal M."/>
            <person name="Kamat A."/>
            <person name="Kamvysselis M."/>
            <person name="Karlsson E."/>
            <person name="Kells C."/>
            <person name="Kieu A."/>
            <person name="Kisner P."/>
            <person name="Kodira C."/>
            <person name="Kulbokas E."/>
            <person name="Labutti K."/>
            <person name="Lama D."/>
            <person name="Landers T."/>
            <person name="Leger J."/>
            <person name="Levine S."/>
            <person name="Lewis D."/>
            <person name="Lewis T."/>
            <person name="Lindblad-toh K."/>
            <person name="Liu X."/>
            <person name="Lokyitsang T."/>
            <person name="Lokyitsang Y."/>
            <person name="Lucien O."/>
            <person name="Lui A."/>
            <person name="Ma L.J."/>
            <person name="Mabbitt R."/>
            <person name="Macdonald J."/>
            <person name="Maclean C."/>
            <person name="Major J."/>
            <person name="Manning J."/>
            <person name="Marabella R."/>
            <person name="Maru K."/>
            <person name="Matthews C."/>
            <person name="Mauceli E."/>
            <person name="Mccarthy M."/>
            <person name="Mcdonough S."/>
            <person name="Mcghee T."/>
            <person name="Meldrim J."/>
            <person name="Meneus L."/>
            <person name="Mesirov J."/>
            <person name="Mihalev A."/>
            <person name="Mihova T."/>
            <person name="Mikkelsen T."/>
            <person name="Mlenga V."/>
            <person name="Moru K."/>
            <person name="Mozes J."/>
            <person name="Mulrain L."/>
            <person name="Munson G."/>
            <person name="Naylor J."/>
            <person name="Newes C."/>
            <person name="Nguyen C."/>
            <person name="Nguyen N."/>
            <person name="Nguyen T."/>
            <person name="Nicol R."/>
            <person name="Nielsen C."/>
            <person name="Nizzari M."/>
            <person name="Norbu C."/>
            <person name="Norbu N."/>
            <person name="O'donnell P."/>
            <person name="Okoawo O."/>
            <person name="O'leary S."/>
            <person name="Omotosho B."/>
            <person name="O'neill K."/>
            <person name="Osman S."/>
            <person name="Parker S."/>
            <person name="Perrin D."/>
            <person name="Phunkhang P."/>
            <person name="Piqani B."/>
            <person name="Purcell S."/>
            <person name="Rachupka T."/>
            <person name="Ramasamy U."/>
            <person name="Rameau R."/>
            <person name="Ray V."/>
            <person name="Raymond C."/>
            <person name="Retta R."/>
            <person name="Richardson S."/>
            <person name="Rise C."/>
            <person name="Rodriguez J."/>
            <person name="Rogers J."/>
            <person name="Rogov P."/>
            <person name="Rutman M."/>
            <person name="Schupbach R."/>
            <person name="Seaman C."/>
            <person name="Settipalli S."/>
            <person name="Sharpe T."/>
            <person name="Sheridan J."/>
            <person name="Sherpa N."/>
            <person name="Shi J."/>
            <person name="Smirnov S."/>
            <person name="Smith C."/>
            <person name="Sougnez C."/>
            <person name="Spencer B."/>
            <person name="Stalker J."/>
            <person name="Stange-thomann N."/>
            <person name="Stavropoulos S."/>
            <person name="Stetson K."/>
            <person name="Stone C."/>
            <person name="Stone S."/>
            <person name="Stubbs M."/>
            <person name="Talamas J."/>
            <person name="Tchuinga P."/>
            <person name="Tenzing P."/>
            <person name="Tesfaye S."/>
            <person name="Theodore J."/>
            <person name="Thoulutsang Y."/>
            <person name="Topham K."/>
            <person name="Towey S."/>
            <person name="Tsamla T."/>
            <person name="Tsomo N."/>
            <person name="Vallee D."/>
            <person name="Vassiliev H."/>
            <person name="Venkataraman V."/>
            <person name="Vinson J."/>
            <person name="Vo A."/>
            <person name="Wade C."/>
            <person name="Wang S."/>
            <person name="Wangchuk T."/>
            <person name="Wangdi T."/>
            <person name="Whittaker C."/>
            <person name="Wilkinson J."/>
            <person name="Wu Y."/>
            <person name="Wyman D."/>
            <person name="Yadav S."/>
            <person name="Yang S."/>
            <person name="Yang X."/>
            <person name="Yeager S."/>
            <person name="Yee E."/>
            <person name="Young G."/>
            <person name="Zainoun J."/>
            <person name="Zembeck L."/>
            <person name="Zimmer A."/>
            <person name="Zody M."/>
            <person name="Lander E."/>
        </authorList>
    </citation>
    <scope>NUCLEOTIDE SEQUENCE [LARGE SCALE GENOMIC DNA]</scope>
</reference>
<evidence type="ECO:0000313" key="5">
    <source>
        <dbReference type="Proteomes" id="UP000007875"/>
    </source>
</evidence>
<feature type="domain" description="LCCL" evidence="3">
    <location>
        <begin position="265"/>
        <end position="333"/>
    </location>
</feature>
<keyword evidence="5" id="KW-1185">Reference proteome</keyword>
<accession>H2YFV5</accession>
<dbReference type="AlphaFoldDB" id="H2YFV5"/>
<reference evidence="4" key="3">
    <citation type="submission" date="2025-09" db="UniProtKB">
        <authorList>
            <consortium name="Ensembl"/>
        </authorList>
    </citation>
    <scope>IDENTIFICATION</scope>
</reference>
<feature type="region of interest" description="Disordered" evidence="1">
    <location>
        <begin position="1"/>
        <end position="22"/>
    </location>
</feature>
<dbReference type="Ensembl" id="ENSCSAVT00000004266.1">
    <property type="protein sequence ID" value="ENSCSAVP00000004203.1"/>
    <property type="gene ID" value="ENSCSAVG00000002479.1"/>
</dbReference>
<evidence type="ECO:0000259" key="3">
    <source>
        <dbReference type="PROSITE" id="PS50820"/>
    </source>
</evidence>